<dbReference type="PANTHER" id="PTHR10039:SF10">
    <property type="entry name" value="NACHT DOMAIN-CONTAINING PROTEIN"/>
    <property type="match status" value="1"/>
</dbReference>
<keyword evidence="1" id="KW-0677">Repeat</keyword>
<dbReference type="Gene3D" id="1.25.40.20">
    <property type="entry name" value="Ankyrin repeat-containing domain"/>
    <property type="match status" value="1"/>
</dbReference>
<evidence type="ECO:0000313" key="5">
    <source>
        <dbReference type="Proteomes" id="UP001146351"/>
    </source>
</evidence>
<evidence type="ECO:0000259" key="3">
    <source>
        <dbReference type="Pfam" id="PF24883"/>
    </source>
</evidence>
<dbReference type="SUPFAM" id="SSF52540">
    <property type="entry name" value="P-loop containing nucleoside triphosphate hydrolases"/>
    <property type="match status" value="1"/>
</dbReference>
<dbReference type="Pfam" id="PF24883">
    <property type="entry name" value="NPHP3_N"/>
    <property type="match status" value="1"/>
</dbReference>
<feature type="domain" description="Nephrocystin 3-like N-terminal" evidence="3">
    <location>
        <begin position="274"/>
        <end position="424"/>
    </location>
</feature>
<sequence length="1013" mass="114240">MSKALATASPLKPEIRLAQAVSEFEADLSADQKAAFRSNRSISLASPPSTQDVMRLTAEIDRASGQGGRCLGPRFTNVLQAIQKFAALGDIIIGGSQNLVACGVWTIVRTSLLLITSFSSYLEKLSMLFMTVGLSAHQFEKMGLLYPKSRILQSRFLEYFILVTQMCRDVVNFTRKSQLQKLSASIFDSDLARYQADLQRWGKAIKDEVKSLTTVTIEEEAEANSHFRGVSARFFKTASHQQKLRTRQRVLEYCSEYDPTTVWKQIRKAGNTNRFRQSREYQDWKSRPISGTLIYAGKLGSGKSVLLANIVDDLHLQNPRVEVAFFFCRYDMPETLKAQNILDSIARQILSQVPDIAKAAEFFEGTEGLERSERLYGLIQSVVSSESTIFAVIDGIDELDDNEREILLQQLRMLQNSFTLLICISHRQDANSPLKFDPDQLIGASATPMPENTTEIQDYIENELKRRERSSKLIVGDRALLLEIKEALVQGSQGMFLWVALQMEALCEMQTDKAIREALDDLPVGLSETFRRILQSSVKPGNSYQRPILELITVAQRPLSLEELREALSVTPGNTNWDPSCTLNNIHRTLACCGSLVIIDEEQLTLSFVHHSVKQYLLGDFQDPRDRPITEVDGHKRMSEIIVTYLNYSAFDRQISTNVIPEMRTIDTLNGIMRSTHHSLDGITTRALRLLGVDNNSGFNMARTLAEAQRKRPRDPNQFFFREYAHVHWAPHIVQSLPLRTDIMVLFQKLWEKQVLTTMTPLLAENSVQLLALAVGIGLNPLVKSILETQDLNINEVRYSYGRTVLHMAVLLGSTSMPILLLEKNYKRVDFSIRDDFGMTAIDIAHKKNMFSLLNVFLAAENVLALSADSDISAIPDLYLQRVGHILLESAALKLPRNLTNTHYRGVLVREVADECCELEGSPAESFGIYRGETFREVSSHICELEGDIQWPQRISNPSLPEIVDDHDLAESSATRSSEEWKVRLVEAQYLALSTQENIELMNEDETTTGEEG</sequence>
<organism evidence="4 5">
    <name type="scientific">Penicillium capsulatum</name>
    <dbReference type="NCBI Taxonomy" id="69766"/>
    <lineage>
        <taxon>Eukaryota</taxon>
        <taxon>Fungi</taxon>
        <taxon>Dikarya</taxon>
        <taxon>Ascomycota</taxon>
        <taxon>Pezizomycotina</taxon>
        <taxon>Eurotiomycetes</taxon>
        <taxon>Eurotiomycetidae</taxon>
        <taxon>Eurotiales</taxon>
        <taxon>Aspergillaceae</taxon>
        <taxon>Penicillium</taxon>
    </lineage>
</organism>
<dbReference type="Proteomes" id="UP001146351">
    <property type="component" value="Unassembled WGS sequence"/>
</dbReference>
<gene>
    <name evidence="4" type="ORF">N7492_009287</name>
</gene>
<accession>A0A9W9HWU8</accession>
<keyword evidence="5" id="KW-1185">Reference proteome</keyword>
<dbReference type="PANTHER" id="PTHR10039">
    <property type="entry name" value="AMELOGENIN"/>
    <property type="match status" value="1"/>
</dbReference>
<dbReference type="OrthoDB" id="7464126at2759"/>
<dbReference type="Pfam" id="PF22939">
    <property type="entry name" value="WHD_GPIID"/>
    <property type="match status" value="1"/>
</dbReference>
<reference evidence="4" key="1">
    <citation type="submission" date="2022-11" db="EMBL/GenBank/DDBJ databases">
        <authorList>
            <person name="Petersen C."/>
        </authorList>
    </citation>
    <scope>NUCLEOTIDE SEQUENCE</scope>
    <source>
        <strain evidence="4">IBT 21917</strain>
    </source>
</reference>
<evidence type="ECO:0000259" key="2">
    <source>
        <dbReference type="Pfam" id="PF22939"/>
    </source>
</evidence>
<comment type="caution">
    <text evidence="4">The sequence shown here is derived from an EMBL/GenBank/DDBJ whole genome shotgun (WGS) entry which is preliminary data.</text>
</comment>
<proteinExistence type="predicted"/>
<dbReference type="SUPFAM" id="SSF48403">
    <property type="entry name" value="Ankyrin repeat"/>
    <property type="match status" value="1"/>
</dbReference>
<reference evidence="4" key="2">
    <citation type="journal article" date="2023" name="IMA Fungus">
        <title>Comparative genomic study of the Penicillium genus elucidates a diverse pangenome and 15 lateral gene transfer events.</title>
        <authorList>
            <person name="Petersen C."/>
            <person name="Sorensen T."/>
            <person name="Nielsen M.R."/>
            <person name="Sondergaard T.E."/>
            <person name="Sorensen J.L."/>
            <person name="Fitzpatrick D.A."/>
            <person name="Frisvad J.C."/>
            <person name="Nielsen K.L."/>
        </authorList>
    </citation>
    <scope>NUCLEOTIDE SEQUENCE</scope>
    <source>
        <strain evidence="4">IBT 21917</strain>
    </source>
</reference>
<dbReference type="AlphaFoldDB" id="A0A9W9HWU8"/>
<evidence type="ECO:0000256" key="1">
    <source>
        <dbReference type="ARBA" id="ARBA00022737"/>
    </source>
</evidence>
<protein>
    <submittedName>
        <fullName evidence="4">NACHT nucleoside triphosphatase</fullName>
    </submittedName>
</protein>
<dbReference type="EMBL" id="JAPQKO010000006">
    <property type="protein sequence ID" value="KAJ5156484.1"/>
    <property type="molecule type" value="Genomic_DNA"/>
</dbReference>
<dbReference type="InterPro" id="IPR027417">
    <property type="entry name" value="P-loop_NTPase"/>
</dbReference>
<dbReference type="Gene3D" id="3.40.50.300">
    <property type="entry name" value="P-loop containing nucleotide triphosphate hydrolases"/>
    <property type="match status" value="1"/>
</dbReference>
<name>A0A9W9HWU8_9EURO</name>
<evidence type="ECO:0000313" key="4">
    <source>
        <dbReference type="EMBL" id="KAJ5156484.1"/>
    </source>
</evidence>
<feature type="domain" description="GPI inositol-deacylase winged helix" evidence="2">
    <location>
        <begin position="543"/>
        <end position="620"/>
    </location>
</feature>
<dbReference type="InterPro" id="IPR036770">
    <property type="entry name" value="Ankyrin_rpt-contain_sf"/>
</dbReference>
<dbReference type="InterPro" id="IPR056884">
    <property type="entry name" value="NPHP3-like_N"/>
</dbReference>
<dbReference type="InterPro" id="IPR054471">
    <property type="entry name" value="GPIID_WHD"/>
</dbReference>